<reference evidence="2 3" key="1">
    <citation type="journal article" date="2024" name="Science">
        <title>Giant polyketide synthase enzymes in the biosynthesis of giant marine polyether toxins.</title>
        <authorList>
            <person name="Fallon T.R."/>
            <person name="Shende V.V."/>
            <person name="Wierzbicki I.H."/>
            <person name="Pendleton A.L."/>
            <person name="Watervoot N.F."/>
            <person name="Auber R.P."/>
            <person name="Gonzalez D.J."/>
            <person name="Wisecaver J.H."/>
            <person name="Moore B.S."/>
        </authorList>
    </citation>
    <scope>NUCLEOTIDE SEQUENCE [LARGE SCALE GENOMIC DNA]</scope>
    <source>
        <strain evidence="2 3">12B1</strain>
    </source>
</reference>
<gene>
    <name evidence="2" type="ORF">AB1Y20_023515</name>
</gene>
<organism evidence="2 3">
    <name type="scientific">Prymnesium parvum</name>
    <name type="common">Toxic golden alga</name>
    <dbReference type="NCBI Taxonomy" id="97485"/>
    <lineage>
        <taxon>Eukaryota</taxon>
        <taxon>Haptista</taxon>
        <taxon>Haptophyta</taxon>
        <taxon>Prymnesiophyceae</taxon>
        <taxon>Prymnesiales</taxon>
        <taxon>Prymnesiaceae</taxon>
        <taxon>Prymnesium</taxon>
    </lineage>
</organism>
<proteinExistence type="predicted"/>
<dbReference type="Gene3D" id="3.40.50.150">
    <property type="entry name" value="Vaccinia Virus protein VP39"/>
    <property type="match status" value="1"/>
</dbReference>
<sequence>MAAVLLLVAPSSALRVCGLDIAHAKPSPASRSLDGYIRDGWPSSFPYSRQDLTPLMAGNDRLFYLMPKLVQHAGEECRAALTDFYAAVLPQHDGDVLDLCSSWTSHYPAAWKGRRVVALGLNPIELMLNPSKTEWRVQDLNSEPKLPFDDGSFEVITNSLSVDYLTKPVEVFAEMARVLKPGGVACCAFTNRCFPTKVVPIWTKPFTEENHARIVGSYFHYSSPLWAEIGVADVSPDGWAGQRDPAVVVIGRKC</sequence>
<dbReference type="AlphaFoldDB" id="A0AB34JEZ5"/>
<comment type="caution">
    <text evidence="2">The sequence shown here is derived from an EMBL/GenBank/DDBJ whole genome shotgun (WGS) entry which is preliminary data.</text>
</comment>
<protein>
    <recommendedName>
        <fullName evidence="1">Methyltransferase type 11 domain-containing protein</fullName>
    </recommendedName>
</protein>
<accession>A0AB34JEZ5</accession>
<dbReference type="InterPro" id="IPR013216">
    <property type="entry name" value="Methyltransf_11"/>
</dbReference>
<evidence type="ECO:0000259" key="1">
    <source>
        <dbReference type="Pfam" id="PF08241"/>
    </source>
</evidence>
<evidence type="ECO:0000313" key="2">
    <source>
        <dbReference type="EMBL" id="KAL1520038.1"/>
    </source>
</evidence>
<dbReference type="InterPro" id="IPR029063">
    <property type="entry name" value="SAM-dependent_MTases_sf"/>
</dbReference>
<dbReference type="Pfam" id="PF08241">
    <property type="entry name" value="Methyltransf_11"/>
    <property type="match status" value="1"/>
</dbReference>
<dbReference type="CDD" id="cd02440">
    <property type="entry name" value="AdoMet_MTases"/>
    <property type="match status" value="1"/>
</dbReference>
<keyword evidence="3" id="KW-1185">Reference proteome</keyword>
<dbReference type="SUPFAM" id="SSF53335">
    <property type="entry name" value="S-adenosyl-L-methionine-dependent methyltransferases"/>
    <property type="match status" value="1"/>
</dbReference>
<name>A0AB34JEZ5_PRYPA</name>
<evidence type="ECO:0000313" key="3">
    <source>
        <dbReference type="Proteomes" id="UP001515480"/>
    </source>
</evidence>
<dbReference type="Proteomes" id="UP001515480">
    <property type="component" value="Unassembled WGS sequence"/>
</dbReference>
<dbReference type="PANTHER" id="PTHR43036:SF1">
    <property type="entry name" value="S-ADENOSYL-L-METHIONINE-DEPENDENT METHYLTRANSFERASES SUPERFAMILY PROTEIN"/>
    <property type="match status" value="1"/>
</dbReference>
<dbReference type="EMBL" id="JBGBPQ010000009">
    <property type="protein sequence ID" value="KAL1520038.1"/>
    <property type="molecule type" value="Genomic_DNA"/>
</dbReference>
<dbReference type="GO" id="GO:0008757">
    <property type="term" value="F:S-adenosylmethionine-dependent methyltransferase activity"/>
    <property type="evidence" value="ECO:0007669"/>
    <property type="project" value="InterPro"/>
</dbReference>
<dbReference type="PANTHER" id="PTHR43036">
    <property type="entry name" value="OSJNBB0011N17.9 PROTEIN"/>
    <property type="match status" value="1"/>
</dbReference>
<feature type="domain" description="Methyltransferase type 11" evidence="1">
    <location>
        <begin position="114"/>
        <end position="186"/>
    </location>
</feature>